<evidence type="ECO:0000256" key="4">
    <source>
        <dbReference type="SAM" id="MobiDB-lite"/>
    </source>
</evidence>
<evidence type="ECO:0000256" key="1">
    <source>
        <dbReference type="ARBA" id="ARBA00022801"/>
    </source>
</evidence>
<dbReference type="Gene3D" id="3.40.50.1820">
    <property type="entry name" value="alpha/beta hydrolase"/>
    <property type="match status" value="1"/>
</dbReference>
<keyword evidence="2" id="KW-0442">Lipid degradation</keyword>
<reference evidence="6 7" key="1">
    <citation type="submission" date="2021-02" db="EMBL/GenBank/DDBJ databases">
        <title>De Novo genome assembly of isolated myxobacteria.</title>
        <authorList>
            <person name="Stevens D.C."/>
        </authorList>
    </citation>
    <scope>NUCLEOTIDE SEQUENCE [LARGE SCALE GENOMIC DNA]</scope>
    <source>
        <strain evidence="7">SCPEA02</strain>
    </source>
</reference>
<accession>A0ABX7PBQ4</accession>
<keyword evidence="3" id="KW-0443">Lipid metabolism</keyword>
<dbReference type="PANTHER" id="PTHR10272:SF0">
    <property type="entry name" value="PLATELET-ACTIVATING FACTOR ACETYLHYDROLASE"/>
    <property type="match status" value="1"/>
</dbReference>
<proteinExistence type="predicted"/>
<feature type="compositionally biased region" description="Low complexity" evidence="4">
    <location>
        <begin position="382"/>
        <end position="399"/>
    </location>
</feature>
<dbReference type="GO" id="GO:0016787">
    <property type="term" value="F:hydrolase activity"/>
    <property type="evidence" value="ECO:0007669"/>
    <property type="project" value="UniProtKB-KW"/>
</dbReference>
<dbReference type="InterPro" id="IPR017395">
    <property type="entry name" value="Chlorophyllase-like"/>
</dbReference>
<gene>
    <name evidence="6" type="ORF">JY651_24420</name>
</gene>
<keyword evidence="1 6" id="KW-0378">Hydrolase</keyword>
<feature type="region of interest" description="Disordered" evidence="4">
    <location>
        <begin position="382"/>
        <end position="406"/>
    </location>
</feature>
<feature type="chain" id="PRO_5046837928" evidence="5">
    <location>
        <begin position="18"/>
        <end position="406"/>
    </location>
</feature>
<keyword evidence="7" id="KW-1185">Reference proteome</keyword>
<keyword evidence="5" id="KW-0732">Signal</keyword>
<evidence type="ECO:0000256" key="3">
    <source>
        <dbReference type="ARBA" id="ARBA00023098"/>
    </source>
</evidence>
<dbReference type="PANTHER" id="PTHR10272">
    <property type="entry name" value="PLATELET-ACTIVATING FACTOR ACETYLHYDROLASE"/>
    <property type="match status" value="1"/>
</dbReference>
<dbReference type="Proteomes" id="UP000662747">
    <property type="component" value="Chromosome"/>
</dbReference>
<dbReference type="InterPro" id="IPR029058">
    <property type="entry name" value="AB_hydrolase_fold"/>
</dbReference>
<organism evidence="6 7">
    <name type="scientific">Pyxidicoccus parkwayensis</name>
    <dbReference type="NCBI Taxonomy" id="2813578"/>
    <lineage>
        <taxon>Bacteria</taxon>
        <taxon>Pseudomonadati</taxon>
        <taxon>Myxococcota</taxon>
        <taxon>Myxococcia</taxon>
        <taxon>Myxococcales</taxon>
        <taxon>Cystobacterineae</taxon>
        <taxon>Myxococcaceae</taxon>
        <taxon>Pyxidicoccus</taxon>
    </lineage>
</organism>
<evidence type="ECO:0000256" key="5">
    <source>
        <dbReference type="SAM" id="SignalP"/>
    </source>
</evidence>
<feature type="signal peptide" evidence="5">
    <location>
        <begin position="1"/>
        <end position="17"/>
    </location>
</feature>
<evidence type="ECO:0000256" key="2">
    <source>
        <dbReference type="ARBA" id="ARBA00022963"/>
    </source>
</evidence>
<evidence type="ECO:0000313" key="6">
    <source>
        <dbReference type="EMBL" id="QSQ27852.1"/>
    </source>
</evidence>
<dbReference type="RefSeq" id="WP_206729366.1">
    <property type="nucleotide sequence ID" value="NZ_CP071090.1"/>
</dbReference>
<dbReference type="Pfam" id="PF07224">
    <property type="entry name" value="Chlorophyllase"/>
    <property type="match status" value="1"/>
</dbReference>
<dbReference type="EMBL" id="CP071090">
    <property type="protein sequence ID" value="QSQ27852.1"/>
    <property type="molecule type" value="Genomic_DNA"/>
</dbReference>
<name>A0ABX7PBQ4_9BACT</name>
<evidence type="ECO:0000313" key="7">
    <source>
        <dbReference type="Proteomes" id="UP000662747"/>
    </source>
</evidence>
<sequence>MSALGHGALRSSLLALALLAGCGTNRPAPSRPPLVAPAPARTAPALWGPLAPGNHDVGLRVMAVPPGKDAADSRPLQLTVWYPARGVASTSRLHYRDYVGLTGSEQQPESSEDADVSRAAVTRYQKLVTDMGLPTTAVSAWLNADVLAARGAAPAPGRFPLVLVAQGRFHSAHHQAVLAEYLASHGYIVATTPFPAHLAPPSENEDVLAIARGQARDIARALDAIKADTHVDASRIALVGHSFGARSALLFAREHPETSALVSLDGGIANRQGKEWLAGLTGFRPEDFRVPLLHLYQQGDATVVPDFDLVRSLHGADRWLVRITGLRHFDFTSIGAATTVAPELAPGGKATSTSRGWAASANDTLRFLNAQLRQQTQELDSLTTLTDSSSSTSPVVTVTHWRPGQP</sequence>
<dbReference type="SUPFAM" id="SSF53474">
    <property type="entry name" value="alpha/beta-Hydrolases"/>
    <property type="match status" value="1"/>
</dbReference>
<protein>
    <submittedName>
        <fullName evidence="6">Dienelactone hydrolase family protein</fullName>
    </submittedName>
</protein>